<reference evidence="2" key="1">
    <citation type="submission" date="2023-11" db="EMBL/GenBank/DDBJ databases">
        <authorList>
            <person name="De Vega J J."/>
            <person name="De Vega J J."/>
        </authorList>
    </citation>
    <scope>NUCLEOTIDE SEQUENCE</scope>
</reference>
<dbReference type="PANTHER" id="PTHR11465:SF62">
    <property type="entry name" value="CATALASE T"/>
    <property type="match status" value="1"/>
</dbReference>
<comment type="caution">
    <text evidence="2">The sequence shown here is derived from an EMBL/GenBank/DDBJ whole genome shotgun (WGS) entry which is preliminary data.</text>
</comment>
<dbReference type="GO" id="GO:0042542">
    <property type="term" value="P:response to hydrogen peroxide"/>
    <property type="evidence" value="ECO:0007669"/>
    <property type="project" value="TreeGrafter"/>
</dbReference>
<dbReference type="SUPFAM" id="SSF56634">
    <property type="entry name" value="Heme-dependent catalase-like"/>
    <property type="match status" value="1"/>
</dbReference>
<dbReference type="Pfam" id="PF00199">
    <property type="entry name" value="Catalase"/>
    <property type="match status" value="1"/>
</dbReference>
<evidence type="ECO:0000259" key="1">
    <source>
        <dbReference type="SMART" id="SM01060"/>
    </source>
</evidence>
<dbReference type="Gene3D" id="1.20.1280.120">
    <property type="match status" value="1"/>
</dbReference>
<sequence length="309" mass="33957">QHLDLPLPSDQKLVTLRQASASGHLKKRLNMSQRGIIALFDQMFELHPGFRPAIHARGVMLTGSFTPTPDAAALSAAPHFHQASTPVTARFSSSTGLPLIPDNDPNANPRGVRSRFNLAEHKHTDIIGIPPHISAHDGRGFLEFMRASAEGSVADFLVSHPAAKTFVETPKPFSTIFANEAYYALHAFKFTSRTGETRYGRYSIVPSAGAQYLDQARIARGPISFEILLQVAQDGDNVDDTTVAWPADRQKIVLGIFSLDTLVPDNAVAQKQIIFDPIPRIQGIDESDDPLFEFRAALYLIIGRRRRAA</sequence>
<dbReference type="SMART" id="SM01060">
    <property type="entry name" value="Catalase"/>
    <property type="match status" value="1"/>
</dbReference>
<name>A0AAD2H5H1_9AGAR</name>
<accession>A0AAD2H5H1</accession>
<dbReference type="InterPro" id="IPR018028">
    <property type="entry name" value="Catalase"/>
</dbReference>
<evidence type="ECO:0000313" key="3">
    <source>
        <dbReference type="Proteomes" id="UP001295794"/>
    </source>
</evidence>
<dbReference type="AlphaFoldDB" id="A0AAD2H5H1"/>
<dbReference type="GO" id="GO:0020037">
    <property type="term" value="F:heme binding"/>
    <property type="evidence" value="ECO:0007669"/>
    <property type="project" value="InterPro"/>
</dbReference>
<evidence type="ECO:0000313" key="2">
    <source>
        <dbReference type="EMBL" id="CAK5270329.1"/>
    </source>
</evidence>
<dbReference type="Proteomes" id="UP001295794">
    <property type="component" value="Unassembled WGS sequence"/>
</dbReference>
<feature type="domain" description="Catalase core" evidence="1">
    <location>
        <begin position="15"/>
        <end position="309"/>
    </location>
</feature>
<organism evidence="2 3">
    <name type="scientific">Mycena citricolor</name>
    <dbReference type="NCBI Taxonomy" id="2018698"/>
    <lineage>
        <taxon>Eukaryota</taxon>
        <taxon>Fungi</taxon>
        <taxon>Dikarya</taxon>
        <taxon>Basidiomycota</taxon>
        <taxon>Agaricomycotina</taxon>
        <taxon>Agaricomycetes</taxon>
        <taxon>Agaricomycetidae</taxon>
        <taxon>Agaricales</taxon>
        <taxon>Marasmiineae</taxon>
        <taxon>Mycenaceae</taxon>
        <taxon>Mycena</taxon>
    </lineage>
</organism>
<gene>
    <name evidence="2" type="ORF">MYCIT1_LOCUS14656</name>
</gene>
<dbReference type="Gene3D" id="2.40.180.10">
    <property type="entry name" value="Catalase core domain"/>
    <property type="match status" value="1"/>
</dbReference>
<dbReference type="EMBL" id="CAVNYO010000165">
    <property type="protein sequence ID" value="CAK5270329.1"/>
    <property type="molecule type" value="Genomic_DNA"/>
</dbReference>
<dbReference type="PANTHER" id="PTHR11465">
    <property type="entry name" value="CATALASE"/>
    <property type="match status" value="1"/>
</dbReference>
<dbReference type="InterPro" id="IPR020835">
    <property type="entry name" value="Catalase_sf"/>
</dbReference>
<dbReference type="GO" id="GO:0005777">
    <property type="term" value="C:peroxisome"/>
    <property type="evidence" value="ECO:0007669"/>
    <property type="project" value="TreeGrafter"/>
</dbReference>
<dbReference type="InterPro" id="IPR011614">
    <property type="entry name" value="Catalase_core"/>
</dbReference>
<feature type="non-terminal residue" evidence="2">
    <location>
        <position position="1"/>
    </location>
</feature>
<proteinExistence type="predicted"/>
<protein>
    <recommendedName>
        <fullName evidence="1">Catalase core domain-containing protein</fullName>
    </recommendedName>
</protein>
<dbReference type="GO" id="GO:0004096">
    <property type="term" value="F:catalase activity"/>
    <property type="evidence" value="ECO:0007669"/>
    <property type="project" value="InterPro"/>
</dbReference>
<dbReference type="GO" id="GO:0042744">
    <property type="term" value="P:hydrogen peroxide catabolic process"/>
    <property type="evidence" value="ECO:0007669"/>
    <property type="project" value="TreeGrafter"/>
</dbReference>
<dbReference type="GO" id="GO:0005739">
    <property type="term" value="C:mitochondrion"/>
    <property type="evidence" value="ECO:0007669"/>
    <property type="project" value="TreeGrafter"/>
</dbReference>
<keyword evidence="3" id="KW-1185">Reference proteome</keyword>
<dbReference type="PROSITE" id="PS51402">
    <property type="entry name" value="CATALASE_3"/>
    <property type="match status" value="1"/>
</dbReference>